<keyword evidence="6" id="KW-1185">Reference proteome</keyword>
<dbReference type="PANTHER" id="PTHR30154">
    <property type="entry name" value="LEUCINE-RESPONSIVE REGULATORY PROTEIN"/>
    <property type="match status" value="1"/>
</dbReference>
<dbReference type="Pfam" id="PF01037">
    <property type="entry name" value="AsnC_trans_reg"/>
    <property type="match status" value="1"/>
</dbReference>
<dbReference type="InterPro" id="IPR019885">
    <property type="entry name" value="Tscrpt_reg_HTH_AsnC-type_CS"/>
</dbReference>
<organism evidence="5 6">
    <name type="scientific">Alkaliphilus flagellatus</name>
    <dbReference type="NCBI Taxonomy" id="2841507"/>
    <lineage>
        <taxon>Bacteria</taxon>
        <taxon>Bacillati</taxon>
        <taxon>Bacillota</taxon>
        <taxon>Clostridia</taxon>
        <taxon>Peptostreptococcales</taxon>
        <taxon>Natronincolaceae</taxon>
        <taxon>Alkaliphilus</taxon>
    </lineage>
</organism>
<dbReference type="CDD" id="cd00090">
    <property type="entry name" value="HTH_ARSR"/>
    <property type="match status" value="1"/>
</dbReference>
<evidence type="ECO:0000313" key="6">
    <source>
        <dbReference type="Proteomes" id="UP000779508"/>
    </source>
</evidence>
<evidence type="ECO:0000259" key="4">
    <source>
        <dbReference type="PROSITE" id="PS50956"/>
    </source>
</evidence>
<sequence length="144" mass="16190">MDEIDKKIVELLQDNSRISITDIGKLINLSRPSVSERITRLVEKGILAKFTASVPAHTVGHEVSFFMEISDLKVSCDKIVNILLSNEYVTEVHCVTGNINYIVRASMPSIEMMNQFLSELMKYSQVVTSIILHSPLTCRPIKPL</sequence>
<gene>
    <name evidence="5" type="ORF">KQI88_08290</name>
</gene>
<evidence type="ECO:0000256" key="1">
    <source>
        <dbReference type="ARBA" id="ARBA00023015"/>
    </source>
</evidence>
<dbReference type="Pfam" id="PF13404">
    <property type="entry name" value="HTH_AsnC-type"/>
    <property type="match status" value="1"/>
</dbReference>
<keyword evidence="3" id="KW-0804">Transcription</keyword>
<protein>
    <submittedName>
        <fullName evidence="5">Lrp/AsnC family transcriptional regulator</fullName>
    </submittedName>
</protein>
<feature type="domain" description="HTH asnC-type" evidence="4">
    <location>
        <begin position="1"/>
        <end position="62"/>
    </location>
</feature>
<reference evidence="5 6" key="1">
    <citation type="submission" date="2021-06" db="EMBL/GenBank/DDBJ databases">
        <authorList>
            <person name="Sun Q."/>
            <person name="Li D."/>
        </authorList>
    </citation>
    <scope>NUCLEOTIDE SEQUENCE [LARGE SCALE GENOMIC DNA]</scope>
    <source>
        <strain evidence="5 6">MSJ-5</strain>
    </source>
</reference>
<evidence type="ECO:0000256" key="3">
    <source>
        <dbReference type="ARBA" id="ARBA00023163"/>
    </source>
</evidence>
<evidence type="ECO:0000313" key="5">
    <source>
        <dbReference type="EMBL" id="MBU5676413.1"/>
    </source>
</evidence>
<keyword evidence="1" id="KW-0805">Transcription regulation</keyword>
<dbReference type="PROSITE" id="PS00519">
    <property type="entry name" value="HTH_ASNC_1"/>
    <property type="match status" value="1"/>
</dbReference>
<accession>A0ABS6G208</accession>
<proteinExistence type="predicted"/>
<dbReference type="InterPro" id="IPR019888">
    <property type="entry name" value="Tscrpt_reg_AsnC-like"/>
</dbReference>
<dbReference type="Proteomes" id="UP000779508">
    <property type="component" value="Unassembled WGS sequence"/>
</dbReference>
<dbReference type="EMBL" id="JAHLQK010000003">
    <property type="protein sequence ID" value="MBU5676413.1"/>
    <property type="molecule type" value="Genomic_DNA"/>
</dbReference>
<name>A0ABS6G208_9FIRM</name>
<dbReference type="PANTHER" id="PTHR30154:SF53">
    <property type="entry name" value="HTH-TYPE TRANSCRIPTIONAL REGULATOR LRPC"/>
    <property type="match status" value="1"/>
</dbReference>
<comment type="caution">
    <text evidence="5">The sequence shown here is derived from an EMBL/GenBank/DDBJ whole genome shotgun (WGS) entry which is preliminary data.</text>
</comment>
<dbReference type="SMART" id="SM00344">
    <property type="entry name" value="HTH_ASNC"/>
    <property type="match status" value="1"/>
</dbReference>
<evidence type="ECO:0000256" key="2">
    <source>
        <dbReference type="ARBA" id="ARBA00023125"/>
    </source>
</evidence>
<dbReference type="RefSeq" id="WP_216416160.1">
    <property type="nucleotide sequence ID" value="NZ_JAHLQK010000003.1"/>
</dbReference>
<dbReference type="PROSITE" id="PS50956">
    <property type="entry name" value="HTH_ASNC_2"/>
    <property type="match status" value="1"/>
</dbReference>
<dbReference type="InterPro" id="IPR011991">
    <property type="entry name" value="ArsR-like_HTH"/>
</dbReference>
<keyword evidence="2" id="KW-0238">DNA-binding</keyword>
<dbReference type="InterPro" id="IPR019887">
    <property type="entry name" value="Tscrpt_reg_AsnC/Lrp_C"/>
</dbReference>
<dbReference type="InterPro" id="IPR000485">
    <property type="entry name" value="AsnC-type_HTH_dom"/>
</dbReference>